<dbReference type="Proteomes" id="UP000306912">
    <property type="component" value="Unassembled WGS sequence"/>
</dbReference>
<protein>
    <submittedName>
        <fullName evidence="1">Uncharacterized protein</fullName>
    </submittedName>
</protein>
<dbReference type="InParanoid" id="A0A5R8Q6R2"/>
<evidence type="ECO:0000313" key="2">
    <source>
        <dbReference type="Proteomes" id="UP000306912"/>
    </source>
</evidence>
<organism evidence="1 2">
    <name type="scientific">Culicoidibacter larvae</name>
    <dbReference type="NCBI Taxonomy" id="2579976"/>
    <lineage>
        <taxon>Bacteria</taxon>
        <taxon>Bacillati</taxon>
        <taxon>Bacillota</taxon>
        <taxon>Culicoidibacteria</taxon>
        <taxon>Culicoidibacterales</taxon>
        <taxon>Culicoidibacteraceae</taxon>
        <taxon>Culicoidibacter</taxon>
    </lineage>
</organism>
<dbReference type="AlphaFoldDB" id="A0A5R8Q6R2"/>
<proteinExistence type="predicted"/>
<comment type="caution">
    <text evidence="1">The sequence shown here is derived from an EMBL/GenBank/DDBJ whole genome shotgun (WGS) entry which is preliminary data.</text>
</comment>
<reference evidence="1 2" key="1">
    <citation type="submission" date="2019-05" db="EMBL/GenBank/DDBJ databases">
        <title>Culicoidintestinum kansasii gen. nov., sp. nov. from the gastrointestinal tract of the biting midge, Culicoides sonorensis.</title>
        <authorList>
            <person name="Neupane S."/>
            <person name="Ghosh A."/>
            <person name="Gunther S."/>
            <person name="Martin K."/>
            <person name="Zurek L."/>
        </authorList>
    </citation>
    <scope>NUCLEOTIDE SEQUENCE [LARGE SCALE GENOMIC DNA]</scope>
    <source>
        <strain evidence="1 2">CS-1</strain>
    </source>
</reference>
<name>A0A5R8Q6R2_9FIRM</name>
<gene>
    <name evidence="1" type="ORF">FEZ08_11735</name>
</gene>
<dbReference type="OrthoDB" id="2990152at2"/>
<dbReference type="RefSeq" id="WP_138192636.1">
    <property type="nucleotide sequence ID" value="NZ_VBWP01000017.1"/>
</dbReference>
<accession>A0A5R8Q6R2</accession>
<keyword evidence="2" id="KW-1185">Reference proteome</keyword>
<dbReference type="EMBL" id="VBWP01000017">
    <property type="protein sequence ID" value="TLG71076.1"/>
    <property type="molecule type" value="Genomic_DNA"/>
</dbReference>
<evidence type="ECO:0000313" key="1">
    <source>
        <dbReference type="EMBL" id="TLG71076.1"/>
    </source>
</evidence>
<sequence length="121" mass="13368">MKLVNLTGHLIQIIDDNGNIVRYIEPSGTVCRIKDKFQLSEPLESSVLRLQLTKTVVKHLPHPREGTIYIVSQLVLRALQGSRPDVYAPYGGIFEGNNKVGCSGLYNMTNTLTSELAGDVE</sequence>